<dbReference type="SUPFAM" id="SSF103473">
    <property type="entry name" value="MFS general substrate transporter"/>
    <property type="match status" value="1"/>
</dbReference>
<keyword evidence="4 8" id="KW-0812">Transmembrane</keyword>
<dbReference type="GO" id="GO:0005886">
    <property type="term" value="C:plasma membrane"/>
    <property type="evidence" value="ECO:0007669"/>
    <property type="project" value="UniProtKB-SubCell"/>
</dbReference>
<evidence type="ECO:0000313" key="11">
    <source>
        <dbReference type="Proteomes" id="UP000366051"/>
    </source>
</evidence>
<dbReference type="Gene3D" id="1.20.1250.20">
    <property type="entry name" value="MFS general substrate transporter like domains"/>
    <property type="match status" value="1"/>
</dbReference>
<feature type="transmembrane region" description="Helical" evidence="8">
    <location>
        <begin position="560"/>
        <end position="579"/>
    </location>
</feature>
<feature type="transmembrane region" description="Helical" evidence="8">
    <location>
        <begin position="239"/>
        <end position="257"/>
    </location>
</feature>
<feature type="transmembrane region" description="Helical" evidence="8">
    <location>
        <begin position="613"/>
        <end position="636"/>
    </location>
</feature>
<dbReference type="InterPro" id="IPR011701">
    <property type="entry name" value="MFS"/>
</dbReference>
<dbReference type="InterPro" id="IPR020846">
    <property type="entry name" value="MFS_dom"/>
</dbReference>
<dbReference type="AlphaFoldDB" id="A0A5Q2N2H2"/>
<evidence type="ECO:0000256" key="5">
    <source>
        <dbReference type="ARBA" id="ARBA00022989"/>
    </source>
</evidence>
<name>A0A5Q2N2H2_9FIRM</name>
<feature type="transmembrane region" description="Helical" evidence="8">
    <location>
        <begin position="410"/>
        <end position="433"/>
    </location>
</feature>
<accession>A0A5Q2N2H2</accession>
<comment type="subcellular location">
    <subcellularLocation>
        <location evidence="1">Cell membrane</location>
        <topology evidence="1">Multi-pass membrane protein</topology>
    </subcellularLocation>
</comment>
<evidence type="ECO:0000256" key="3">
    <source>
        <dbReference type="ARBA" id="ARBA00022475"/>
    </source>
</evidence>
<feature type="transmembrane region" description="Helical" evidence="8">
    <location>
        <begin position="703"/>
        <end position="728"/>
    </location>
</feature>
<keyword evidence="5 8" id="KW-1133">Transmembrane helix</keyword>
<keyword evidence="6 8" id="KW-0472">Membrane</keyword>
<evidence type="ECO:0000256" key="6">
    <source>
        <dbReference type="ARBA" id="ARBA00023136"/>
    </source>
</evidence>
<feature type="transmembrane region" description="Helical" evidence="8">
    <location>
        <begin position="533"/>
        <end position="554"/>
    </location>
</feature>
<proteinExistence type="predicted"/>
<feature type="transmembrane region" description="Helical" evidence="8">
    <location>
        <begin position="679"/>
        <end position="697"/>
    </location>
</feature>
<keyword evidence="2" id="KW-0813">Transport</keyword>
<evidence type="ECO:0000256" key="8">
    <source>
        <dbReference type="SAM" id="Phobius"/>
    </source>
</evidence>
<dbReference type="Proteomes" id="UP000366051">
    <property type="component" value="Chromosome"/>
</dbReference>
<feature type="transmembrane region" description="Helical" evidence="8">
    <location>
        <begin position="453"/>
        <end position="471"/>
    </location>
</feature>
<dbReference type="RefSeq" id="WP_153725342.1">
    <property type="nucleotide sequence ID" value="NZ_CP045875.1"/>
</dbReference>
<evidence type="ECO:0000259" key="9">
    <source>
        <dbReference type="PROSITE" id="PS50850"/>
    </source>
</evidence>
<gene>
    <name evidence="10" type="ORF">FTV88_1985</name>
</gene>
<feature type="transmembrane region" description="Helical" evidence="8">
    <location>
        <begin position="366"/>
        <end position="389"/>
    </location>
</feature>
<feature type="transmembrane region" description="Helical" evidence="8">
    <location>
        <begin position="768"/>
        <end position="787"/>
    </location>
</feature>
<sequence length="801" mass="88770">MSGNWNNKTDIVRESTESTEPTESSEPKRTRKARYKILALALLLLMAVMAFGGSLNYMTFADNYNKSLANTYAVAGNELVRKIEYALQYGKPIDNFYGMHETLAELKVVIPEVEKVKVVSTEGEVLYDLFGFVRDQRLPDELQKVVVFQEGALNDKTSYRFYDDSGYIFLKITDDKMEHIASLAMVLPDNIFLQFNSHYTKQLGTYLLGFAAIALLVLFIILFKTNLLSIDNRFNKKRFLLVFIVVLGSVQLFYSAVNYSVFKNAYIDMAYKSKDFVEETIANNINSVYDKGISLQNVSGLDHYITAIESSLPQIKEITFVESKDAIDREGLTIVRSKDSLQSSTISATISNVYIDQEMYKILLDMVTVLIVSIFFMVELILFAVLILVRQDQEKKKINNKMDVNTSHGLVRTLTFLVNIPIFMSITFIPIVMQNLYEPILGLSKDVVLGLPLSAEMLGGILAIILAGSLVDKKGWRAVFYVGILFLALGNFASGFSMTAIAFVLSRAVVGFGVGLILMSLRSLVVSLPERNSAIAEFASGAIAGLNCGAVIGGMMSDRIGYDAVFFIAAITVVLSVLYTNRLMGGFEIEERKTSDATALHKFINFIYDKKTIVFLLLVFIPFFIGGAFLDYYFPLFASNNGLSQSDISRAFLLNGLCIIYLGPLLTRYASNRLGTINGMLFSLFIIVCALAVFMLFGTLAAALVTIVLLGMAESFGVSMQTNYFLNLKGVRDLEISKGIAYFSIMVNLGRMAGPIIFGVALSFGMKMGVGLIALALLLLLMGFVVLSKVRPEYINESKIG</sequence>
<dbReference type="EMBL" id="CP045875">
    <property type="protein sequence ID" value="QGG48083.1"/>
    <property type="molecule type" value="Genomic_DNA"/>
</dbReference>
<feature type="domain" description="Major facilitator superfamily (MFS) profile" evidence="9">
    <location>
        <begin position="411"/>
        <end position="791"/>
    </location>
</feature>
<organism evidence="10 11">
    <name type="scientific">Heliorestis convoluta</name>
    <dbReference type="NCBI Taxonomy" id="356322"/>
    <lineage>
        <taxon>Bacteria</taxon>
        <taxon>Bacillati</taxon>
        <taxon>Bacillota</taxon>
        <taxon>Clostridia</taxon>
        <taxon>Eubacteriales</taxon>
        <taxon>Heliobacteriaceae</taxon>
        <taxon>Heliorestis</taxon>
    </lineage>
</organism>
<dbReference type="InterPro" id="IPR036259">
    <property type="entry name" value="MFS_trans_sf"/>
</dbReference>
<feature type="transmembrane region" description="Helical" evidence="8">
    <location>
        <begin position="206"/>
        <end position="227"/>
    </location>
</feature>
<evidence type="ECO:0000256" key="4">
    <source>
        <dbReference type="ARBA" id="ARBA00022692"/>
    </source>
</evidence>
<dbReference type="PANTHER" id="PTHR43124">
    <property type="entry name" value="PURINE EFFLUX PUMP PBUE"/>
    <property type="match status" value="1"/>
</dbReference>
<dbReference type="Pfam" id="PF07690">
    <property type="entry name" value="MFS_1"/>
    <property type="match status" value="1"/>
</dbReference>
<dbReference type="InterPro" id="IPR050189">
    <property type="entry name" value="MFS_Efflux_Transporters"/>
</dbReference>
<keyword evidence="3" id="KW-1003">Cell membrane</keyword>
<reference evidence="11" key="1">
    <citation type="submission" date="2019-11" db="EMBL/GenBank/DDBJ databases">
        <title>Genome sequence of Heliorestis convoluta strain HH, an alkaliphilic and minimalistic phototrophic bacterium from a soda lake in Egypt.</title>
        <authorList>
            <person name="Dewey E.D."/>
            <person name="Stokes L.M."/>
            <person name="Burchell B.M."/>
            <person name="Shaffer K.N."/>
            <person name="Huntington A.M."/>
            <person name="Baker J.M."/>
            <person name="Nadendla S."/>
            <person name="Giglio M.G."/>
            <person name="Touchman J.W."/>
            <person name="Blankenship R.E."/>
            <person name="Madigan M.T."/>
            <person name="Sattley W.M."/>
        </authorList>
    </citation>
    <scope>NUCLEOTIDE SEQUENCE [LARGE SCALE GENOMIC DNA]</scope>
    <source>
        <strain evidence="11">HH</strain>
    </source>
</reference>
<feature type="transmembrane region" description="Helical" evidence="8">
    <location>
        <begin position="648"/>
        <end position="667"/>
    </location>
</feature>
<feature type="region of interest" description="Disordered" evidence="7">
    <location>
        <begin position="1"/>
        <end position="28"/>
    </location>
</feature>
<keyword evidence="11" id="KW-1185">Reference proteome</keyword>
<dbReference type="PROSITE" id="PS50850">
    <property type="entry name" value="MFS"/>
    <property type="match status" value="1"/>
</dbReference>
<feature type="transmembrane region" description="Helical" evidence="8">
    <location>
        <begin position="500"/>
        <end position="521"/>
    </location>
</feature>
<feature type="transmembrane region" description="Helical" evidence="8">
    <location>
        <begin position="740"/>
        <end position="762"/>
    </location>
</feature>
<evidence type="ECO:0000313" key="10">
    <source>
        <dbReference type="EMBL" id="QGG48083.1"/>
    </source>
</evidence>
<evidence type="ECO:0000256" key="1">
    <source>
        <dbReference type="ARBA" id="ARBA00004651"/>
    </source>
</evidence>
<dbReference type="PANTHER" id="PTHR43124:SF3">
    <property type="entry name" value="CHLORAMPHENICOL EFFLUX PUMP RV0191"/>
    <property type="match status" value="1"/>
</dbReference>
<dbReference type="KEGG" id="hcv:FTV88_1985"/>
<evidence type="ECO:0000256" key="7">
    <source>
        <dbReference type="SAM" id="MobiDB-lite"/>
    </source>
</evidence>
<feature type="transmembrane region" description="Helical" evidence="8">
    <location>
        <begin position="478"/>
        <end position="494"/>
    </location>
</feature>
<protein>
    <submittedName>
        <fullName evidence="10">Major Facilitator Superfamily Protein</fullName>
    </submittedName>
</protein>
<dbReference type="OrthoDB" id="1679175at2"/>
<evidence type="ECO:0000256" key="2">
    <source>
        <dbReference type="ARBA" id="ARBA00022448"/>
    </source>
</evidence>
<dbReference type="GO" id="GO:0022857">
    <property type="term" value="F:transmembrane transporter activity"/>
    <property type="evidence" value="ECO:0007669"/>
    <property type="project" value="InterPro"/>
</dbReference>
<feature type="transmembrane region" description="Helical" evidence="8">
    <location>
        <begin position="37"/>
        <end position="58"/>
    </location>
</feature>